<comment type="caution">
    <text evidence="3">The sequence shown here is derived from an EMBL/GenBank/DDBJ whole genome shotgun (WGS) entry which is preliminary data.</text>
</comment>
<dbReference type="SUPFAM" id="SSF54909">
    <property type="entry name" value="Dimeric alpha+beta barrel"/>
    <property type="match status" value="1"/>
</dbReference>
<dbReference type="Pfam" id="PF03992">
    <property type="entry name" value="ABM"/>
    <property type="match status" value="1"/>
</dbReference>
<evidence type="ECO:0000313" key="3">
    <source>
        <dbReference type="EMBL" id="KAF5328922.1"/>
    </source>
</evidence>
<evidence type="ECO:0000259" key="2">
    <source>
        <dbReference type="PROSITE" id="PS51725"/>
    </source>
</evidence>
<feature type="region of interest" description="Disordered" evidence="1">
    <location>
        <begin position="689"/>
        <end position="713"/>
    </location>
</feature>
<keyword evidence="4" id="KW-1185">Reference proteome</keyword>
<evidence type="ECO:0000313" key="4">
    <source>
        <dbReference type="Proteomes" id="UP000559256"/>
    </source>
</evidence>
<dbReference type="PROSITE" id="PS51725">
    <property type="entry name" value="ABM"/>
    <property type="match status" value="1"/>
</dbReference>
<dbReference type="InterPro" id="IPR007138">
    <property type="entry name" value="ABM_dom"/>
</dbReference>
<evidence type="ECO:0000256" key="1">
    <source>
        <dbReference type="SAM" id="MobiDB-lite"/>
    </source>
</evidence>
<dbReference type="InterPro" id="IPR011008">
    <property type="entry name" value="Dimeric_a/b-barrel"/>
</dbReference>
<dbReference type="Proteomes" id="UP000559256">
    <property type="component" value="Unassembled WGS sequence"/>
</dbReference>
<accession>A0A8H5BSV0</accession>
<gene>
    <name evidence="3" type="ORF">D9758_016822</name>
</gene>
<proteinExistence type="predicted"/>
<reference evidence="3 4" key="1">
    <citation type="journal article" date="2020" name="ISME J.">
        <title>Uncovering the hidden diversity of litter-decomposition mechanisms in mushroom-forming fungi.</title>
        <authorList>
            <person name="Floudas D."/>
            <person name="Bentzer J."/>
            <person name="Ahren D."/>
            <person name="Johansson T."/>
            <person name="Persson P."/>
            <person name="Tunlid A."/>
        </authorList>
    </citation>
    <scope>NUCLEOTIDE SEQUENCE [LARGE SCALE GENOMIC DNA]</scope>
    <source>
        <strain evidence="3 4">CBS 291.85</strain>
    </source>
</reference>
<sequence>MAGPFSSLTYAYKNQRKTEKVVIVAALKINPGKEARFEELISSAQEWAKSKEPGTLTYRTTRVVDKNGKPTGTYIVFEEYANKAALAAHSTGPPLKVILGEKGFVAETKLQFAQGYSAINRDLRYLKPDSRRRVLSTALLASGGVIDHKNHPSYSKAPASSRPRSSSQLDLLPDELLEQIAEHCVGSQIFLRIRMTEEQENINIPDGQYLEPETRVVPGALDGLSRVDRRLRRISLPILFRHVHFFFCRRPDRRMQAPIDPEEILDFQEAFKNNVHLASMIRFDFARIFSMILLITGLLDTRHVKITTRSTTYVGIKCELLVPFLIDIVQACPGLERLELPFVFHLNPWKAFTLPLFDAIHEHPNPKLRAVLNSPSQLGFTGASTASPPVSLSRVLCLDVIAHMRVLPLQVLSLLLEAGLHFEGVSLCLSDMHTLTFPGLCKVNNWRIILSHQEFEDFMARHPLLDMVHVWYSKSISTFVQENLPWTAKSLAAIPSKYCCELDGSVAVRQHGRGSGSEWHIEFASLAFSVTVPEELPDAMNALANAFPRVLDLKLDIRFDSEDDQYPVLDMSDITELLAKSFPLAWSFYLGDFVINSLIRSLGSEHAVPAACRVFCETLASFPSMRNLKRIAFNVPRDLVPNDRRWQPQAIIFDVEDHHVAIQTDEPMGKKKTAAASKATAKAAKRAKAAQKVEKKEKKKGSKSKDVEDDDQDLESILEKMRVEWEEAHKVTEELVEGPPSRRANATLTACPNGNHLWCIGGEFF</sequence>
<dbReference type="EMBL" id="JAACJM010000353">
    <property type="protein sequence ID" value="KAF5328922.1"/>
    <property type="molecule type" value="Genomic_DNA"/>
</dbReference>
<protein>
    <recommendedName>
        <fullName evidence="2">ABM domain-containing protein</fullName>
    </recommendedName>
</protein>
<dbReference type="Gene3D" id="3.30.70.100">
    <property type="match status" value="1"/>
</dbReference>
<dbReference type="OrthoDB" id="4447at2759"/>
<organism evidence="3 4">
    <name type="scientific">Tetrapyrgos nigripes</name>
    <dbReference type="NCBI Taxonomy" id="182062"/>
    <lineage>
        <taxon>Eukaryota</taxon>
        <taxon>Fungi</taxon>
        <taxon>Dikarya</taxon>
        <taxon>Basidiomycota</taxon>
        <taxon>Agaricomycotina</taxon>
        <taxon>Agaricomycetes</taxon>
        <taxon>Agaricomycetidae</taxon>
        <taxon>Agaricales</taxon>
        <taxon>Marasmiineae</taxon>
        <taxon>Marasmiaceae</taxon>
        <taxon>Tetrapyrgos</taxon>
    </lineage>
</organism>
<feature type="domain" description="ABM" evidence="2">
    <location>
        <begin position="21"/>
        <end position="120"/>
    </location>
</feature>
<name>A0A8H5BSV0_9AGAR</name>
<dbReference type="AlphaFoldDB" id="A0A8H5BSV0"/>